<dbReference type="InterPro" id="IPR007138">
    <property type="entry name" value="ABM_dom"/>
</dbReference>
<evidence type="ECO:0000313" key="4">
    <source>
        <dbReference type="Proteomes" id="UP000554342"/>
    </source>
</evidence>
<dbReference type="Gene3D" id="3.30.70.100">
    <property type="match status" value="1"/>
</dbReference>
<keyword evidence="3" id="KW-0503">Monooxygenase</keyword>
<comment type="caution">
    <text evidence="3">The sequence shown here is derived from an EMBL/GenBank/DDBJ whole genome shotgun (WGS) entry which is preliminary data.</text>
</comment>
<proteinExistence type="predicted"/>
<feature type="domain" description="ABM" evidence="2">
    <location>
        <begin position="3"/>
        <end position="50"/>
    </location>
</feature>
<dbReference type="EMBL" id="JACIJI010000001">
    <property type="protein sequence ID" value="MBB5718267.1"/>
    <property type="molecule type" value="Genomic_DNA"/>
</dbReference>
<dbReference type="PANTHER" id="PTHR37811:SF2">
    <property type="entry name" value="ABM DOMAIN-CONTAINING PROTEIN"/>
    <property type="match status" value="1"/>
</dbReference>
<protein>
    <submittedName>
        <fullName evidence="3">Heme-degrading monooxygenase HmoA</fullName>
    </submittedName>
</protein>
<organism evidence="3 4">
    <name type="scientific">Stakelama sediminis</name>
    <dbReference type="NCBI Taxonomy" id="463200"/>
    <lineage>
        <taxon>Bacteria</taxon>
        <taxon>Pseudomonadati</taxon>
        <taxon>Pseudomonadota</taxon>
        <taxon>Alphaproteobacteria</taxon>
        <taxon>Sphingomonadales</taxon>
        <taxon>Sphingomonadaceae</taxon>
        <taxon>Stakelama</taxon>
    </lineage>
</organism>
<dbReference type="PANTHER" id="PTHR37811">
    <property type="entry name" value="BLL5343 PROTEIN"/>
    <property type="match status" value="1"/>
</dbReference>
<dbReference type="Proteomes" id="UP000554342">
    <property type="component" value="Unassembled WGS sequence"/>
</dbReference>
<feature type="region of interest" description="Disordered" evidence="1">
    <location>
        <begin position="1"/>
        <end position="23"/>
    </location>
</feature>
<dbReference type="InterPro" id="IPR011008">
    <property type="entry name" value="Dimeric_a/b-barrel"/>
</dbReference>
<accession>A0A840YXI8</accession>
<reference evidence="3 4" key="1">
    <citation type="submission" date="2020-08" db="EMBL/GenBank/DDBJ databases">
        <title>Genomic Encyclopedia of Type Strains, Phase IV (KMG-IV): sequencing the most valuable type-strain genomes for metagenomic binning, comparative biology and taxonomic classification.</title>
        <authorList>
            <person name="Goeker M."/>
        </authorList>
    </citation>
    <scope>NUCLEOTIDE SEQUENCE [LARGE SCALE GENOMIC DNA]</scope>
    <source>
        <strain evidence="3 4">DSM 27203</strain>
    </source>
</reference>
<sequence>MAALAAAQRGFAGMESARSPDGTGITISFWDSADDAAAWRDHPDHIRIREAGRERWYDSYTVTIATVTRDYCWTKTESHRPAID</sequence>
<evidence type="ECO:0000256" key="1">
    <source>
        <dbReference type="SAM" id="MobiDB-lite"/>
    </source>
</evidence>
<keyword evidence="3" id="KW-0560">Oxidoreductase</keyword>
<dbReference type="Pfam" id="PF03992">
    <property type="entry name" value="ABM"/>
    <property type="match status" value="1"/>
</dbReference>
<dbReference type="InterPro" id="IPR052936">
    <property type="entry name" value="Jasmonate_Hydroxylase-like"/>
</dbReference>
<evidence type="ECO:0000259" key="2">
    <source>
        <dbReference type="Pfam" id="PF03992"/>
    </source>
</evidence>
<evidence type="ECO:0000313" key="3">
    <source>
        <dbReference type="EMBL" id="MBB5718267.1"/>
    </source>
</evidence>
<name>A0A840YXI8_9SPHN</name>
<dbReference type="AlphaFoldDB" id="A0A840YXI8"/>
<dbReference type="SUPFAM" id="SSF54909">
    <property type="entry name" value="Dimeric alpha+beta barrel"/>
    <property type="match status" value="1"/>
</dbReference>
<keyword evidence="4" id="KW-1185">Reference proteome</keyword>
<dbReference type="GO" id="GO:0004497">
    <property type="term" value="F:monooxygenase activity"/>
    <property type="evidence" value="ECO:0007669"/>
    <property type="project" value="UniProtKB-KW"/>
</dbReference>
<gene>
    <name evidence="3" type="ORF">FHR23_001174</name>
</gene>